<keyword evidence="4" id="KW-0663">Pyridoxal phosphate</keyword>
<keyword evidence="3 6" id="KW-0808">Transferase</keyword>
<dbReference type="CDD" id="cd00609">
    <property type="entry name" value="AAT_like"/>
    <property type="match status" value="1"/>
</dbReference>
<evidence type="ECO:0000256" key="3">
    <source>
        <dbReference type="ARBA" id="ARBA00022679"/>
    </source>
</evidence>
<dbReference type="GO" id="GO:0030170">
    <property type="term" value="F:pyridoxal phosphate binding"/>
    <property type="evidence" value="ECO:0007669"/>
    <property type="project" value="InterPro"/>
</dbReference>
<dbReference type="Pfam" id="PF00155">
    <property type="entry name" value="Aminotran_1_2"/>
    <property type="match status" value="1"/>
</dbReference>
<protein>
    <submittedName>
        <fullName evidence="6">Histidinol-phosphate aminotransferase</fullName>
    </submittedName>
</protein>
<dbReference type="InterPro" id="IPR004839">
    <property type="entry name" value="Aminotransferase_I/II_large"/>
</dbReference>
<dbReference type="InterPro" id="IPR050106">
    <property type="entry name" value="HistidinolP_aminotransfase"/>
</dbReference>
<organism evidence="6 7">
    <name type="scientific">Chitinophaga rupis</name>
    <dbReference type="NCBI Taxonomy" id="573321"/>
    <lineage>
        <taxon>Bacteria</taxon>
        <taxon>Pseudomonadati</taxon>
        <taxon>Bacteroidota</taxon>
        <taxon>Chitinophagia</taxon>
        <taxon>Chitinophagales</taxon>
        <taxon>Chitinophagaceae</taxon>
        <taxon>Chitinophaga</taxon>
    </lineage>
</organism>
<dbReference type="SUPFAM" id="SSF53383">
    <property type="entry name" value="PLP-dependent transferases"/>
    <property type="match status" value="1"/>
</dbReference>
<dbReference type="STRING" id="573321.SAMN04488505_1011322"/>
<evidence type="ECO:0000313" key="7">
    <source>
        <dbReference type="Proteomes" id="UP000198984"/>
    </source>
</evidence>
<keyword evidence="7" id="KW-1185">Reference proteome</keyword>
<dbReference type="RefSeq" id="WP_089907737.1">
    <property type="nucleotide sequence ID" value="NZ_FOBB01000001.1"/>
</dbReference>
<dbReference type="Gene3D" id="3.90.1150.10">
    <property type="entry name" value="Aspartate Aminotransferase, domain 1"/>
    <property type="match status" value="1"/>
</dbReference>
<evidence type="ECO:0000256" key="1">
    <source>
        <dbReference type="ARBA" id="ARBA00007970"/>
    </source>
</evidence>
<dbReference type="OrthoDB" id="9813612at2"/>
<gene>
    <name evidence="6" type="ORF">SAMN04488505_1011322</name>
</gene>
<dbReference type="EMBL" id="FOBB01000001">
    <property type="protein sequence ID" value="SEL01676.1"/>
    <property type="molecule type" value="Genomic_DNA"/>
</dbReference>
<evidence type="ECO:0000256" key="2">
    <source>
        <dbReference type="ARBA" id="ARBA00022576"/>
    </source>
</evidence>
<name>A0A1H7LRX8_9BACT</name>
<dbReference type="InterPro" id="IPR015422">
    <property type="entry name" value="PyrdxlP-dep_Trfase_small"/>
</dbReference>
<evidence type="ECO:0000256" key="4">
    <source>
        <dbReference type="ARBA" id="ARBA00022898"/>
    </source>
</evidence>
<dbReference type="PROSITE" id="PS51318">
    <property type="entry name" value="TAT"/>
    <property type="match status" value="1"/>
</dbReference>
<evidence type="ECO:0000259" key="5">
    <source>
        <dbReference type="Pfam" id="PF00155"/>
    </source>
</evidence>
<comment type="similarity">
    <text evidence="1">Belongs to the class-II pyridoxal-phosphate-dependent aminotransferase family. Histidinol-phosphate aminotransferase subfamily.</text>
</comment>
<dbReference type="InterPro" id="IPR015421">
    <property type="entry name" value="PyrdxlP-dep_Trfase_major"/>
</dbReference>
<keyword evidence="2 6" id="KW-0032">Aminotransferase</keyword>
<dbReference type="InterPro" id="IPR015424">
    <property type="entry name" value="PyrdxlP-dep_Trfase"/>
</dbReference>
<dbReference type="PANTHER" id="PTHR43643:SF3">
    <property type="entry name" value="HISTIDINOL-PHOSPHATE AMINOTRANSFERASE"/>
    <property type="match status" value="1"/>
</dbReference>
<dbReference type="AlphaFoldDB" id="A0A1H7LRX8"/>
<dbReference type="InterPro" id="IPR006311">
    <property type="entry name" value="TAT_signal"/>
</dbReference>
<proteinExistence type="inferred from homology"/>
<evidence type="ECO:0000313" key="6">
    <source>
        <dbReference type="EMBL" id="SEL01676.1"/>
    </source>
</evidence>
<accession>A0A1H7LRX8</accession>
<dbReference type="PANTHER" id="PTHR43643">
    <property type="entry name" value="HISTIDINOL-PHOSPHATE AMINOTRANSFERASE 2"/>
    <property type="match status" value="1"/>
</dbReference>
<feature type="domain" description="Aminotransferase class I/classII large" evidence="5">
    <location>
        <begin position="61"/>
        <end position="384"/>
    </location>
</feature>
<sequence length="389" mass="43109">MSTMNRRHWLKTSALFTGSLPFLTGTLNGVAAVSATTVKHASPGQLTDAEFARRTPVEIKARLFANENPFGPSDKAKQAIIDSLANSYQYPFMHLTDLEDKITSYEGLGKDMILLSAGSSPLLMATAIYCCKDGGNVVTGDPTYDDLPKSAEKIGAQWVKVPLTAEYKLDLDAMEKAVNANTKLVYVCNPNNPTATAVDAEKLRAFCERVSKKVTVFVDEAYIDYLPDPQASTMVGCVKNGQNVIVARTFSKLYGFAGLRVGYVMAQPDMLEKISRYTKDQYAISAPALYAAIASYQDKPFLADALKKTLASKDFLYKTLKEEGYEYIPSVTNFAMFPLKMDGKRFVDEMMKRGVALRNWMVNGKDWCRISIGRMDEMEIFATAFKELS</sequence>
<dbReference type="Proteomes" id="UP000198984">
    <property type="component" value="Unassembled WGS sequence"/>
</dbReference>
<dbReference type="GO" id="GO:0008483">
    <property type="term" value="F:transaminase activity"/>
    <property type="evidence" value="ECO:0007669"/>
    <property type="project" value="UniProtKB-KW"/>
</dbReference>
<reference evidence="6 7" key="1">
    <citation type="submission" date="2016-10" db="EMBL/GenBank/DDBJ databases">
        <authorList>
            <person name="de Groot N.N."/>
        </authorList>
    </citation>
    <scope>NUCLEOTIDE SEQUENCE [LARGE SCALE GENOMIC DNA]</scope>
    <source>
        <strain evidence="6 7">DSM 21039</strain>
    </source>
</reference>
<dbReference type="Gene3D" id="3.40.640.10">
    <property type="entry name" value="Type I PLP-dependent aspartate aminotransferase-like (Major domain)"/>
    <property type="match status" value="1"/>
</dbReference>